<feature type="region of interest" description="Disordered" evidence="1">
    <location>
        <begin position="1"/>
        <end position="93"/>
    </location>
</feature>
<reference evidence="2" key="1">
    <citation type="submission" date="2020-11" db="EMBL/GenBank/DDBJ databases">
        <authorList>
            <person name="Tran Van P."/>
        </authorList>
    </citation>
    <scope>NUCLEOTIDE SEQUENCE</scope>
</reference>
<organism evidence="2">
    <name type="scientific">Cyprideis torosa</name>
    <dbReference type="NCBI Taxonomy" id="163714"/>
    <lineage>
        <taxon>Eukaryota</taxon>
        <taxon>Metazoa</taxon>
        <taxon>Ecdysozoa</taxon>
        <taxon>Arthropoda</taxon>
        <taxon>Crustacea</taxon>
        <taxon>Oligostraca</taxon>
        <taxon>Ostracoda</taxon>
        <taxon>Podocopa</taxon>
        <taxon>Podocopida</taxon>
        <taxon>Cytherocopina</taxon>
        <taxon>Cytheroidea</taxon>
        <taxon>Cytherideidae</taxon>
        <taxon>Cyprideis</taxon>
    </lineage>
</organism>
<feature type="compositionally biased region" description="Low complexity" evidence="1">
    <location>
        <begin position="9"/>
        <end position="47"/>
    </location>
</feature>
<dbReference type="AlphaFoldDB" id="A0A7R8ZGH2"/>
<accession>A0A7R8ZGH2</accession>
<proteinExistence type="predicted"/>
<name>A0A7R8ZGH2_9CRUS</name>
<gene>
    <name evidence="2" type="ORF">CTOB1V02_LOCUS1420</name>
</gene>
<evidence type="ECO:0000313" key="2">
    <source>
        <dbReference type="EMBL" id="CAD7223435.1"/>
    </source>
</evidence>
<sequence>MGIVGPRMVPKSPAAKWSPPSSQWSSVSLNNSMNSSPMGLGLPLLPGRSKTTSRRSSFGQLPGTSNSAPTRSHRENMNRSSTDIEELLNITPTRPNSSLVRYRALPAISKRSGPSRVESPVKTRNNSEESMDTGDSSRLRLPPGVPGDRLLGYEDEEISLASSSPEGDEGTTETPEVVVTLIKLDNAKLQQSFRGGQSFLEVLEWVEQNRTFEEFQTHFPLRDHFEIHLEGLEPIVDVSASLSDYKSEKMLLVLVPKK</sequence>
<feature type="region of interest" description="Disordered" evidence="1">
    <location>
        <begin position="110"/>
        <end position="150"/>
    </location>
</feature>
<protein>
    <submittedName>
        <fullName evidence="2">Uncharacterized protein</fullName>
    </submittedName>
</protein>
<evidence type="ECO:0000256" key="1">
    <source>
        <dbReference type="SAM" id="MobiDB-lite"/>
    </source>
</evidence>
<dbReference type="EMBL" id="OB660199">
    <property type="protein sequence ID" value="CAD7223435.1"/>
    <property type="molecule type" value="Genomic_DNA"/>
</dbReference>
<feature type="compositionally biased region" description="Polar residues" evidence="1">
    <location>
        <begin position="54"/>
        <end position="70"/>
    </location>
</feature>